<evidence type="ECO:0000313" key="3">
    <source>
        <dbReference type="Proteomes" id="UP000008243"/>
    </source>
</evidence>
<organism evidence="2 3">
    <name type="scientific">Haloferax volcanii (strain ATCC 29605 / DSM 3757 / JCM 8879 / NBRC 14742 / NCIMB 2012 / VKM B-1768 / DS2)</name>
    <name type="common">Halobacterium volcanii</name>
    <dbReference type="NCBI Taxonomy" id="309800"/>
    <lineage>
        <taxon>Archaea</taxon>
        <taxon>Methanobacteriati</taxon>
        <taxon>Methanobacteriota</taxon>
        <taxon>Stenosarchaea group</taxon>
        <taxon>Halobacteria</taxon>
        <taxon>Halobacteriales</taxon>
        <taxon>Haloferacaceae</taxon>
        <taxon>Haloferax</taxon>
    </lineage>
</organism>
<dbReference type="Proteomes" id="UP000008243">
    <property type="component" value="Plasmid pHV4"/>
</dbReference>
<proteinExistence type="predicted"/>
<gene>
    <name evidence="2" type="ordered locus">HVO_A0262A</name>
</gene>
<feature type="compositionally biased region" description="Polar residues" evidence="1">
    <location>
        <begin position="1"/>
        <end position="12"/>
    </location>
</feature>
<keyword evidence="2" id="KW-0614">Plasmid</keyword>
<dbReference type="EMBL" id="CP001955">
    <property type="protein sequence ID" value="QWE89788.1"/>
    <property type="molecule type" value="Genomic_DNA"/>
</dbReference>
<dbReference type="AlphaFoldDB" id="A0A8E8PIZ1"/>
<reference evidence="2 3" key="1">
    <citation type="journal article" date="2010" name="PLoS ONE">
        <title>The complete genome sequence of Haloferax volcanii DS2, a model archaeon.</title>
        <authorList>
            <person name="Hartman A.L."/>
            <person name="Norais C."/>
            <person name="Badger J.H."/>
            <person name="Delmas S."/>
            <person name="Haldenby S."/>
            <person name="Madupu R."/>
            <person name="Robinson J."/>
            <person name="Khouri H."/>
            <person name="Ren Q."/>
            <person name="Lowe T.M."/>
            <person name="Maupin-Furlow J."/>
            <person name="Pohlschroder M."/>
            <person name="Daniels C."/>
            <person name="Pfeiffer F."/>
            <person name="Allers T."/>
            <person name="Eisen J.A."/>
        </authorList>
    </citation>
    <scope>NUCLEOTIDE SEQUENCE [LARGE SCALE GENOMIC DNA]</scope>
    <source>
        <strain evidence="3">ATCC 29605 / DSM 3757 / JCM 8879 / NBRC 14742 / NCIMB 2012 / VKM B-1768 / DS2</strain>
    </source>
</reference>
<feature type="region of interest" description="Disordered" evidence="1">
    <location>
        <begin position="1"/>
        <end position="22"/>
    </location>
</feature>
<evidence type="ECO:0000256" key="1">
    <source>
        <dbReference type="SAM" id="MobiDB-lite"/>
    </source>
</evidence>
<name>A0A8E8PIZ1_HALVD</name>
<evidence type="ECO:0000313" key="2">
    <source>
        <dbReference type="EMBL" id="QWE89788.1"/>
    </source>
</evidence>
<accession>A0A8E8PIZ1</accession>
<keyword evidence="3" id="KW-1185">Reference proteome</keyword>
<protein>
    <submittedName>
        <fullName evidence="2">Uncharacterized protein</fullName>
    </submittedName>
</protein>
<sequence length="49" mass="5596">MRHQSFRQQEPQPQLCDGDADTPTAWRDILEETKYVSSVLHKASSASCF</sequence>
<geneLocation type="plasmid" evidence="2 3">
    <name>pHV4</name>
</geneLocation>